<feature type="domain" description="BZIP" evidence="9">
    <location>
        <begin position="307"/>
        <end position="322"/>
    </location>
</feature>
<feature type="region of interest" description="Disordered" evidence="8">
    <location>
        <begin position="158"/>
        <end position="211"/>
    </location>
</feature>
<feature type="compositionally biased region" description="Basic and acidic residues" evidence="8">
    <location>
        <begin position="127"/>
        <end position="136"/>
    </location>
</feature>
<accession>A0A9E7FQG3</accession>
<name>A0A9E7FQG3_9LILI</name>
<dbReference type="Gene3D" id="1.20.5.170">
    <property type="match status" value="1"/>
</dbReference>
<organism evidence="11 12">
    <name type="scientific">Musa troglodytarum</name>
    <name type="common">fe'i banana</name>
    <dbReference type="NCBI Taxonomy" id="320322"/>
    <lineage>
        <taxon>Eukaryota</taxon>
        <taxon>Viridiplantae</taxon>
        <taxon>Streptophyta</taxon>
        <taxon>Embryophyta</taxon>
        <taxon>Tracheophyta</taxon>
        <taxon>Spermatophyta</taxon>
        <taxon>Magnoliopsida</taxon>
        <taxon>Liliopsida</taxon>
        <taxon>Zingiberales</taxon>
        <taxon>Musaceae</taxon>
        <taxon>Musa</taxon>
    </lineage>
</organism>
<dbReference type="GO" id="GO:0005634">
    <property type="term" value="C:nucleus"/>
    <property type="evidence" value="ECO:0007669"/>
    <property type="project" value="UniProtKB-SubCell"/>
</dbReference>
<dbReference type="GO" id="GO:0000976">
    <property type="term" value="F:transcription cis-regulatory region binding"/>
    <property type="evidence" value="ECO:0007669"/>
    <property type="project" value="UniProtKB-ARBA"/>
</dbReference>
<gene>
    <name evidence="11" type="ORF">MUK42_30055</name>
</gene>
<dbReference type="Pfam" id="PF07777">
    <property type="entry name" value="MFMR"/>
    <property type="match status" value="1"/>
</dbReference>
<feature type="region of interest" description="Disordered" evidence="8">
    <location>
        <begin position="1"/>
        <end position="29"/>
    </location>
</feature>
<feature type="region of interest" description="Disordered" evidence="8">
    <location>
        <begin position="107"/>
        <end position="141"/>
    </location>
</feature>
<dbReference type="SUPFAM" id="SSF57959">
    <property type="entry name" value="Leucine zipper domain"/>
    <property type="match status" value="1"/>
</dbReference>
<feature type="compositionally biased region" description="Basic and acidic residues" evidence="8">
    <location>
        <begin position="192"/>
        <end position="204"/>
    </location>
</feature>
<keyword evidence="3" id="KW-0805">Transcription regulation</keyword>
<dbReference type="OrthoDB" id="1642657at2759"/>
<evidence type="ECO:0000313" key="11">
    <source>
        <dbReference type="EMBL" id="URD99337.1"/>
    </source>
</evidence>
<keyword evidence="6" id="KW-0539">Nucleus</keyword>
<dbReference type="PROSITE" id="PS00036">
    <property type="entry name" value="BZIP_BASIC"/>
    <property type="match status" value="1"/>
</dbReference>
<keyword evidence="12" id="KW-1185">Reference proteome</keyword>
<dbReference type="Pfam" id="PF02701">
    <property type="entry name" value="Zn_ribbon_Dof"/>
    <property type="match status" value="1"/>
</dbReference>
<keyword evidence="7" id="KW-0175">Coiled coil</keyword>
<dbReference type="InterPro" id="IPR046347">
    <property type="entry name" value="bZIP_sf"/>
</dbReference>
<dbReference type="Pfam" id="PF16596">
    <property type="entry name" value="MFMR_assoc"/>
    <property type="match status" value="1"/>
</dbReference>
<keyword evidence="5" id="KW-0804">Transcription</keyword>
<dbReference type="Proteomes" id="UP001055439">
    <property type="component" value="Chromosome 4"/>
</dbReference>
<evidence type="ECO:0000256" key="6">
    <source>
        <dbReference type="ARBA" id="ARBA00023242"/>
    </source>
</evidence>
<dbReference type="EMBL" id="CP097506">
    <property type="protein sequence ID" value="URD99337.1"/>
    <property type="molecule type" value="Genomic_DNA"/>
</dbReference>
<dbReference type="Pfam" id="PF00170">
    <property type="entry name" value="bZIP_1"/>
    <property type="match status" value="1"/>
</dbReference>
<dbReference type="AlphaFoldDB" id="A0A9E7FQG3"/>
<dbReference type="InterPro" id="IPR003851">
    <property type="entry name" value="Znf_Dof"/>
</dbReference>
<evidence type="ECO:0000256" key="5">
    <source>
        <dbReference type="ARBA" id="ARBA00023163"/>
    </source>
</evidence>
<evidence type="ECO:0000256" key="4">
    <source>
        <dbReference type="ARBA" id="ARBA00023125"/>
    </source>
</evidence>
<evidence type="ECO:0000259" key="10">
    <source>
        <dbReference type="PROSITE" id="PS01361"/>
    </source>
</evidence>
<comment type="subcellular location">
    <subcellularLocation>
        <location evidence="1">Nucleus</location>
    </subcellularLocation>
</comment>
<keyword evidence="4" id="KW-0238">DNA-binding</keyword>
<reference evidence="11" key="1">
    <citation type="submission" date="2022-05" db="EMBL/GenBank/DDBJ databases">
        <title>The Musa troglodytarum L. genome provides insights into the mechanism of non-climacteric behaviour and enrichment of carotenoids.</title>
        <authorList>
            <person name="Wang J."/>
        </authorList>
    </citation>
    <scope>NUCLEOTIDE SEQUENCE</scope>
    <source>
        <tissue evidence="11">Leaf</tissue>
    </source>
</reference>
<evidence type="ECO:0000259" key="9">
    <source>
        <dbReference type="PROSITE" id="PS00036"/>
    </source>
</evidence>
<dbReference type="CDD" id="cd14702">
    <property type="entry name" value="bZIP_plant_GBF1"/>
    <property type="match status" value="1"/>
</dbReference>
<dbReference type="SMART" id="SM00338">
    <property type="entry name" value="BRLZ"/>
    <property type="match status" value="1"/>
</dbReference>
<evidence type="ECO:0000256" key="2">
    <source>
        <dbReference type="ARBA" id="ARBA00007163"/>
    </source>
</evidence>
<sequence>MGGRETDTKGPKTSAAHDQPPVTSARPNVSVYPEWSGFQAYSPMLPHGFFHSPMVSSPQAHPYMWGAQQFMPTYGNPLPPYVMYPHGVYPHPSVPRGLHPFSPYATTSSNGTAEACGSVPASTGDAKSSESKERIPIQRSKGSLGSLNMIIGKKDNELDKTSGAANGVLSPSSDSGNEDSSERSDAYSLNDSEPKTGDGQRPLDETSQNGKSGIMTAQSHATLHQTMQIMPMLAAGVPGVVSGPTTNLNIGMDYWTVPTPSAISPLHGKVSATATTGAMVPGSLVEASEKVPSEIWLQDERELKRQRRKQSNRESARRSRLRKQAEYEELAQRVEVLKEENSALRAEVDRIKKEYDGLIAQNGSLLESIGEQTKEEEDAIIKKCSQRAEDNTKRNLAPASHGLEEAVACPRSLKQQDKKAKPGPGQALKCPRCASTNTKFCCYNNDSPSQPRYFCKGCRRSWTQGGSLRNVPVGGGCRKNKRSSASSSSSSKKAKDQDLITTPLLPTPPPSHDPSDCSLASSTLQMQPSIMQVGLDETDPMPSAIALTNIFLDILRNDFVDTTSPTGLDYLLYYGFGADGLSFERVLSDATASPTTSQASCKAMDGGGDNKVLMGLRWQDGEMDSARDCWNGFGSVDFKKNEEKTVDKIF</sequence>
<dbReference type="PANTHER" id="PTHR45967:SF2">
    <property type="entry name" value="BZIP TRANSCRIPTION FACTOR 68"/>
    <property type="match status" value="1"/>
</dbReference>
<feature type="region of interest" description="Disordered" evidence="8">
    <location>
        <begin position="469"/>
        <end position="519"/>
    </location>
</feature>
<feature type="coiled-coil region" evidence="7">
    <location>
        <begin position="313"/>
        <end position="361"/>
    </location>
</feature>
<evidence type="ECO:0000256" key="7">
    <source>
        <dbReference type="SAM" id="Coils"/>
    </source>
</evidence>
<evidence type="ECO:0000256" key="1">
    <source>
        <dbReference type="ARBA" id="ARBA00004123"/>
    </source>
</evidence>
<dbReference type="InterPro" id="IPR004827">
    <property type="entry name" value="bZIP"/>
</dbReference>
<evidence type="ECO:0000256" key="3">
    <source>
        <dbReference type="ARBA" id="ARBA00023015"/>
    </source>
</evidence>
<feature type="compositionally biased region" description="Basic and acidic residues" evidence="8">
    <location>
        <begin position="1"/>
        <end position="10"/>
    </location>
</feature>
<dbReference type="InterPro" id="IPR045314">
    <property type="entry name" value="bZIP_plant_GBF1"/>
</dbReference>
<evidence type="ECO:0000256" key="8">
    <source>
        <dbReference type="SAM" id="MobiDB-lite"/>
    </source>
</evidence>
<protein>
    <submittedName>
        <fullName evidence="11">Uncharacterized protein</fullName>
    </submittedName>
</protein>
<dbReference type="PROSITE" id="PS01361">
    <property type="entry name" value="ZF_DOF_1"/>
    <property type="match status" value="1"/>
</dbReference>
<comment type="similarity">
    <text evidence="2">Belongs to the bZIP family.</text>
</comment>
<dbReference type="PANTHER" id="PTHR45967">
    <property type="entry name" value="G-BOX-BINDING FACTOR 3-RELATED"/>
    <property type="match status" value="1"/>
</dbReference>
<proteinExistence type="inferred from homology"/>
<evidence type="ECO:0000313" key="12">
    <source>
        <dbReference type="Proteomes" id="UP001055439"/>
    </source>
</evidence>
<dbReference type="InterPro" id="IPR012900">
    <property type="entry name" value="MFMR"/>
</dbReference>
<dbReference type="InterPro" id="IPR044827">
    <property type="entry name" value="GBF-like"/>
</dbReference>
<dbReference type="GO" id="GO:0003700">
    <property type="term" value="F:DNA-binding transcription factor activity"/>
    <property type="evidence" value="ECO:0007669"/>
    <property type="project" value="InterPro"/>
</dbReference>
<feature type="domain" description="Dof-type" evidence="10">
    <location>
        <begin position="430"/>
        <end position="466"/>
    </location>
</feature>